<gene>
    <name evidence="1" type="ORF">CBM2636_12012</name>
</gene>
<sequence length="72" mass="7635">MAAPPRCHTCERTGFFPSVKPRTVPRAAAAPQGYGNVGECNSFSGDSGIPAARAKPFHRNRLLPILDVASNV</sequence>
<dbReference type="EMBL" id="LT984813">
    <property type="protein sequence ID" value="SPD64989.1"/>
    <property type="molecule type" value="Genomic_DNA"/>
</dbReference>
<reference evidence="1 2" key="1">
    <citation type="submission" date="2018-01" db="EMBL/GenBank/DDBJ databases">
        <authorList>
            <person name="Clerissi C."/>
        </authorList>
    </citation>
    <scope>NUCLEOTIDE SEQUENCE [LARGE SCALE GENOMIC DNA]</scope>
    <source>
        <strain evidence="1">Cupriavidus taiwanensis SWF 66322</strain>
    </source>
</reference>
<organism evidence="1 2">
    <name type="scientific">Cupriavidus taiwanensis</name>
    <dbReference type="NCBI Taxonomy" id="164546"/>
    <lineage>
        <taxon>Bacteria</taxon>
        <taxon>Pseudomonadati</taxon>
        <taxon>Pseudomonadota</taxon>
        <taxon>Betaproteobacteria</taxon>
        <taxon>Burkholderiales</taxon>
        <taxon>Burkholderiaceae</taxon>
        <taxon>Cupriavidus</taxon>
    </lineage>
</organism>
<protein>
    <submittedName>
        <fullName evidence="1">Uncharacterized protein</fullName>
    </submittedName>
</protein>
<evidence type="ECO:0000313" key="1">
    <source>
        <dbReference type="EMBL" id="SPD64989.1"/>
    </source>
</evidence>
<evidence type="ECO:0000313" key="2">
    <source>
        <dbReference type="Proteomes" id="UP000254259"/>
    </source>
</evidence>
<name>A0A9Q7USN3_9BURK</name>
<dbReference type="AlphaFoldDB" id="A0A9Q7USN3"/>
<dbReference type="Proteomes" id="UP000254259">
    <property type="component" value="Chromosome CBM2636"/>
</dbReference>
<accession>A0A9Q7USN3</accession>
<proteinExistence type="predicted"/>